<evidence type="ECO:0000259" key="13">
    <source>
        <dbReference type="PROSITE" id="PS50112"/>
    </source>
</evidence>
<evidence type="ECO:0000259" key="12">
    <source>
        <dbReference type="PROSITE" id="PS50109"/>
    </source>
</evidence>
<protein>
    <recommendedName>
        <fullName evidence="3">histidine kinase</fullName>
        <ecNumber evidence="3">2.7.13.3</ecNumber>
    </recommendedName>
</protein>
<comment type="catalytic activity">
    <reaction evidence="1">
        <text>ATP + protein L-histidine = ADP + protein N-phospho-L-histidine.</text>
        <dbReference type="EC" id="2.7.13.3"/>
    </reaction>
</comment>
<sequence>MRTPQYSDSGILDVVHFFDSVQKCATEEDAFSAFCEYARSIVEMTHCTFWRGNSGDKSVYMLEWHSAVPAPKPKWKSIPDQLCNEMLSKEHDCCFVSSFLENTLVIPVRVFNQYAGVLVLKADHLMSAKQEWHKLYLAANSFGSCLIHHEQVFQLQEQEELLTGTKEYLSDVLENMVHGVISLDETGRITTYSRGAELLLELPMKSVIGHNYKIVFPKEISAVIDQLKKRIESGLVVVEGEADYVLQGTYSIPIKFTASLLRDKKGKEKGIVLVCKDSSSVKRLVALQELRKMKSDFLSIASHEFKTPLNLITGSAGLLDEEIVGPLTDKQRRLVRLVKEGSQRLKDLITDLLDITRLEHNVSCADEQLNLSDVLGEVLILLEQQALQKHISIETQFA</sequence>
<gene>
    <name evidence="14" type="ORF">C4541_04155</name>
</gene>
<dbReference type="InterPro" id="IPR005467">
    <property type="entry name" value="His_kinase_dom"/>
</dbReference>
<dbReference type="InterPro" id="IPR035965">
    <property type="entry name" value="PAS-like_dom_sf"/>
</dbReference>
<evidence type="ECO:0000256" key="3">
    <source>
        <dbReference type="ARBA" id="ARBA00012438"/>
    </source>
</evidence>
<dbReference type="InterPro" id="IPR000014">
    <property type="entry name" value="PAS"/>
</dbReference>
<comment type="subcellular location">
    <subcellularLocation>
        <location evidence="2">Membrane</location>
        <topology evidence="2">Multi-pass membrane protein</topology>
    </subcellularLocation>
</comment>
<dbReference type="SMART" id="SM00388">
    <property type="entry name" value="HisKA"/>
    <property type="match status" value="1"/>
</dbReference>
<evidence type="ECO:0000256" key="7">
    <source>
        <dbReference type="ARBA" id="ARBA00022777"/>
    </source>
</evidence>
<evidence type="ECO:0000256" key="4">
    <source>
        <dbReference type="ARBA" id="ARBA00022679"/>
    </source>
</evidence>
<feature type="non-terminal residue" evidence="14">
    <location>
        <position position="398"/>
    </location>
</feature>
<feature type="domain" description="PAS" evidence="13">
    <location>
        <begin position="165"/>
        <end position="234"/>
    </location>
</feature>
<dbReference type="AlphaFoldDB" id="A0A3A4R634"/>
<dbReference type="EC" id="2.7.13.3" evidence="3"/>
<keyword evidence="4" id="KW-0808">Transferase</keyword>
<dbReference type="SMART" id="SM00091">
    <property type="entry name" value="PAS"/>
    <property type="match status" value="1"/>
</dbReference>
<dbReference type="PANTHER" id="PTHR42878:SF7">
    <property type="entry name" value="SENSOR HISTIDINE KINASE GLRK"/>
    <property type="match status" value="1"/>
</dbReference>
<dbReference type="GO" id="GO:0005524">
    <property type="term" value="F:ATP binding"/>
    <property type="evidence" value="ECO:0007669"/>
    <property type="project" value="UniProtKB-KW"/>
</dbReference>
<dbReference type="GO" id="GO:0007234">
    <property type="term" value="P:osmosensory signaling via phosphorelay pathway"/>
    <property type="evidence" value="ECO:0007669"/>
    <property type="project" value="TreeGrafter"/>
</dbReference>
<evidence type="ECO:0000256" key="5">
    <source>
        <dbReference type="ARBA" id="ARBA00022692"/>
    </source>
</evidence>
<dbReference type="InterPro" id="IPR013767">
    <property type="entry name" value="PAS_fold"/>
</dbReference>
<evidence type="ECO:0000256" key="1">
    <source>
        <dbReference type="ARBA" id="ARBA00000085"/>
    </source>
</evidence>
<evidence type="ECO:0000256" key="11">
    <source>
        <dbReference type="ARBA" id="ARBA00023136"/>
    </source>
</evidence>
<dbReference type="EMBL" id="QZJZ01000030">
    <property type="protein sequence ID" value="RJP60422.1"/>
    <property type="molecule type" value="Genomic_DNA"/>
</dbReference>
<reference evidence="14 15" key="1">
    <citation type="journal article" date="2017" name="ISME J.">
        <title>Energy and carbon metabolisms in a deep terrestrial subsurface fluid microbial community.</title>
        <authorList>
            <person name="Momper L."/>
            <person name="Jungbluth S.P."/>
            <person name="Lee M.D."/>
            <person name="Amend J.P."/>
        </authorList>
    </citation>
    <scope>NUCLEOTIDE SEQUENCE [LARGE SCALE GENOMIC DNA]</scope>
    <source>
        <strain evidence="14">SURF_26</strain>
    </source>
</reference>
<evidence type="ECO:0000256" key="10">
    <source>
        <dbReference type="ARBA" id="ARBA00023012"/>
    </source>
</evidence>
<keyword evidence="5" id="KW-0812">Transmembrane</keyword>
<evidence type="ECO:0000256" key="8">
    <source>
        <dbReference type="ARBA" id="ARBA00022840"/>
    </source>
</evidence>
<proteinExistence type="predicted"/>
<feature type="domain" description="Histidine kinase" evidence="12">
    <location>
        <begin position="300"/>
        <end position="398"/>
    </location>
</feature>
<dbReference type="Pfam" id="PF00989">
    <property type="entry name" value="PAS"/>
    <property type="match status" value="1"/>
</dbReference>
<dbReference type="PROSITE" id="PS50109">
    <property type="entry name" value="HIS_KIN"/>
    <property type="match status" value="1"/>
</dbReference>
<comment type="caution">
    <text evidence="14">The sequence shown here is derived from an EMBL/GenBank/DDBJ whole genome shotgun (WGS) entry which is preliminary data.</text>
</comment>
<keyword evidence="11" id="KW-0472">Membrane</keyword>
<dbReference type="GO" id="GO:0000156">
    <property type="term" value="F:phosphorelay response regulator activity"/>
    <property type="evidence" value="ECO:0007669"/>
    <property type="project" value="TreeGrafter"/>
</dbReference>
<dbReference type="PROSITE" id="PS50112">
    <property type="entry name" value="PAS"/>
    <property type="match status" value="1"/>
</dbReference>
<keyword evidence="10" id="KW-0902">Two-component regulatory system</keyword>
<dbReference type="Gene3D" id="3.30.450.20">
    <property type="entry name" value="PAS domain"/>
    <property type="match status" value="1"/>
</dbReference>
<dbReference type="Gene3D" id="1.10.287.130">
    <property type="match status" value="1"/>
</dbReference>
<dbReference type="SUPFAM" id="SSF47384">
    <property type="entry name" value="Homodimeric domain of signal transducing histidine kinase"/>
    <property type="match status" value="1"/>
</dbReference>
<organism evidence="14 15">
    <name type="scientific">Candidatus Auribacter fodinae</name>
    <dbReference type="NCBI Taxonomy" id="2093366"/>
    <lineage>
        <taxon>Bacteria</taxon>
        <taxon>Pseudomonadati</taxon>
        <taxon>Candidatus Auribacterota</taxon>
        <taxon>Candidatus Auribacteria</taxon>
        <taxon>Candidatus Auribacterales</taxon>
        <taxon>Candidatus Auribacteraceae</taxon>
        <taxon>Candidatus Auribacter</taxon>
    </lineage>
</organism>
<keyword evidence="9" id="KW-1133">Transmembrane helix</keyword>
<evidence type="ECO:0000256" key="2">
    <source>
        <dbReference type="ARBA" id="ARBA00004141"/>
    </source>
</evidence>
<dbReference type="Pfam" id="PF00512">
    <property type="entry name" value="HisKA"/>
    <property type="match status" value="1"/>
</dbReference>
<evidence type="ECO:0000256" key="9">
    <source>
        <dbReference type="ARBA" id="ARBA00022989"/>
    </source>
</evidence>
<dbReference type="GO" id="GO:0016020">
    <property type="term" value="C:membrane"/>
    <property type="evidence" value="ECO:0007669"/>
    <property type="project" value="UniProtKB-SubCell"/>
</dbReference>
<dbReference type="CDD" id="cd00082">
    <property type="entry name" value="HisKA"/>
    <property type="match status" value="1"/>
</dbReference>
<dbReference type="GO" id="GO:0030295">
    <property type="term" value="F:protein kinase activator activity"/>
    <property type="evidence" value="ECO:0007669"/>
    <property type="project" value="TreeGrafter"/>
</dbReference>
<dbReference type="SUPFAM" id="SSF55785">
    <property type="entry name" value="PYP-like sensor domain (PAS domain)"/>
    <property type="match status" value="1"/>
</dbReference>
<accession>A0A3A4R634</accession>
<dbReference type="InterPro" id="IPR050351">
    <property type="entry name" value="BphY/WalK/GraS-like"/>
</dbReference>
<dbReference type="NCBIfam" id="TIGR00229">
    <property type="entry name" value="sensory_box"/>
    <property type="match status" value="1"/>
</dbReference>
<dbReference type="GO" id="GO:0006355">
    <property type="term" value="P:regulation of DNA-templated transcription"/>
    <property type="evidence" value="ECO:0007669"/>
    <property type="project" value="InterPro"/>
</dbReference>
<evidence type="ECO:0000313" key="15">
    <source>
        <dbReference type="Proteomes" id="UP000266426"/>
    </source>
</evidence>
<evidence type="ECO:0000313" key="14">
    <source>
        <dbReference type="EMBL" id="RJP60422.1"/>
    </source>
</evidence>
<dbReference type="InterPro" id="IPR036097">
    <property type="entry name" value="HisK_dim/P_sf"/>
</dbReference>
<evidence type="ECO:0000256" key="6">
    <source>
        <dbReference type="ARBA" id="ARBA00022741"/>
    </source>
</evidence>
<keyword evidence="7" id="KW-0418">Kinase</keyword>
<name>A0A3A4R634_9BACT</name>
<keyword evidence="6" id="KW-0547">Nucleotide-binding</keyword>
<dbReference type="GO" id="GO:0000155">
    <property type="term" value="F:phosphorelay sensor kinase activity"/>
    <property type="evidence" value="ECO:0007669"/>
    <property type="project" value="InterPro"/>
</dbReference>
<dbReference type="Proteomes" id="UP000266426">
    <property type="component" value="Unassembled WGS sequence"/>
</dbReference>
<dbReference type="PANTHER" id="PTHR42878">
    <property type="entry name" value="TWO-COMPONENT HISTIDINE KINASE"/>
    <property type="match status" value="1"/>
</dbReference>
<keyword evidence="8" id="KW-0067">ATP-binding</keyword>
<dbReference type="CDD" id="cd00130">
    <property type="entry name" value="PAS"/>
    <property type="match status" value="1"/>
</dbReference>
<dbReference type="InterPro" id="IPR003661">
    <property type="entry name" value="HisK_dim/P_dom"/>
</dbReference>